<feature type="transmembrane region" description="Helical" evidence="6">
    <location>
        <begin position="87"/>
        <end position="109"/>
    </location>
</feature>
<accession>A0ABV4YZ52</accession>
<feature type="transmembrane region" description="Helical" evidence="6">
    <location>
        <begin position="149"/>
        <end position="168"/>
    </location>
</feature>
<keyword evidence="5 6" id="KW-0472">Membrane</keyword>
<dbReference type="InterPro" id="IPR004748">
    <property type="entry name" value="Polyol_permease-like"/>
</dbReference>
<dbReference type="InterPro" id="IPR020846">
    <property type="entry name" value="MFS_dom"/>
</dbReference>
<dbReference type="CDD" id="cd17337">
    <property type="entry name" value="MFS_CsbX"/>
    <property type="match status" value="1"/>
</dbReference>
<feature type="transmembrane region" description="Helical" evidence="6">
    <location>
        <begin position="300"/>
        <end position="321"/>
    </location>
</feature>
<evidence type="ECO:0000313" key="8">
    <source>
        <dbReference type="EMBL" id="MFB3170132.1"/>
    </source>
</evidence>
<keyword evidence="3 6" id="KW-0812">Transmembrane</keyword>
<feature type="transmembrane region" description="Helical" evidence="6">
    <location>
        <begin position="250"/>
        <end position="268"/>
    </location>
</feature>
<evidence type="ECO:0000256" key="3">
    <source>
        <dbReference type="ARBA" id="ARBA00022692"/>
    </source>
</evidence>
<feature type="transmembrane region" description="Helical" evidence="6">
    <location>
        <begin position="363"/>
        <end position="387"/>
    </location>
</feature>
<feature type="domain" description="Major facilitator superfamily (MFS) profile" evidence="7">
    <location>
        <begin position="21"/>
        <end position="417"/>
    </location>
</feature>
<feature type="transmembrane region" description="Helical" evidence="6">
    <location>
        <begin position="22"/>
        <end position="42"/>
    </location>
</feature>
<feature type="transmembrane region" description="Helical" evidence="6">
    <location>
        <begin position="393"/>
        <end position="414"/>
    </location>
</feature>
<proteinExistence type="predicted"/>
<dbReference type="InterPro" id="IPR036259">
    <property type="entry name" value="MFS_trans_sf"/>
</dbReference>
<dbReference type="PANTHER" id="PTHR23518">
    <property type="entry name" value="C-METHYLTRANSFERASE"/>
    <property type="match status" value="1"/>
</dbReference>
<feature type="transmembrane region" description="Helical" evidence="6">
    <location>
        <begin position="115"/>
        <end position="137"/>
    </location>
</feature>
<dbReference type="Pfam" id="PF07690">
    <property type="entry name" value="MFS_1"/>
    <property type="match status" value="1"/>
</dbReference>
<dbReference type="SUPFAM" id="SSF103473">
    <property type="entry name" value="MFS general substrate transporter"/>
    <property type="match status" value="1"/>
</dbReference>
<evidence type="ECO:0000259" key="7">
    <source>
        <dbReference type="PROSITE" id="PS50850"/>
    </source>
</evidence>
<evidence type="ECO:0000256" key="5">
    <source>
        <dbReference type="ARBA" id="ARBA00023136"/>
    </source>
</evidence>
<protein>
    <submittedName>
        <fullName evidence="8">MFS transporter</fullName>
    </submittedName>
</protein>
<feature type="transmembrane region" description="Helical" evidence="6">
    <location>
        <begin position="180"/>
        <end position="200"/>
    </location>
</feature>
<name>A0ABV4YZ52_9BACI</name>
<evidence type="ECO:0000256" key="2">
    <source>
        <dbReference type="ARBA" id="ARBA00022448"/>
    </source>
</evidence>
<dbReference type="Proteomes" id="UP001241748">
    <property type="component" value="Unassembled WGS sequence"/>
</dbReference>
<evidence type="ECO:0000313" key="9">
    <source>
        <dbReference type="Proteomes" id="UP001241748"/>
    </source>
</evidence>
<evidence type="ECO:0000256" key="6">
    <source>
        <dbReference type="SAM" id="Phobius"/>
    </source>
</evidence>
<reference evidence="8 9" key="1">
    <citation type="submission" date="2024-05" db="EMBL/GenBank/DDBJ databases">
        <authorList>
            <person name="Venkateswaran K."/>
        </authorList>
    </citation>
    <scope>NUCLEOTIDE SEQUENCE [LARGE SCALE GENOMIC DNA]</scope>
    <source>
        <strain evidence="8 9">179-C4-2-HS</strain>
    </source>
</reference>
<dbReference type="RefSeq" id="WP_306074686.1">
    <property type="nucleotide sequence ID" value="NZ_JAROBZ020000002.1"/>
</dbReference>
<sequence>MNNSSIALVQNNKGTEGINKKLTWGMIAIFIFMVGDGIEQAFLSKYLVELGFSVSQAALVFSVYGITLAIASWLAGVLSEIFGPRRVMLAGLLIWVVFHIGLLTFGLGGKSYTTILLMYGLRGFGYPLFAYAFFVWIAKVAPSAKLGTIMGWFWFAYSGGLGFIGAYYPSFTIPHLGYMGTLWSALIFIIGGGILGVLMLKGNYSNGSGESNDSHNGKFKNFIKGITIVYENPKIGIVGIVRTINTSAQYGFVVILPIYFTTVIGFSISQWLLIWGSMAAANMFFCVAWGYIGDRFGRRFVVIWAGCIGSAITTLLFYYLPLAFGEVFWIAVLVSMLYGVTLAAFAPLGAITAELEPKNTGSALAIFNLGAGLSTFVGPTVVGLIGGGTNIEATMWAFAGMYIVGAILSIYLKVNSKERVKTRIETVVE</sequence>
<comment type="subcellular location">
    <subcellularLocation>
        <location evidence="1">Cell membrane</location>
        <topology evidence="1">Multi-pass membrane protein</topology>
    </subcellularLocation>
</comment>
<dbReference type="InterPro" id="IPR011701">
    <property type="entry name" value="MFS"/>
</dbReference>
<feature type="transmembrane region" description="Helical" evidence="6">
    <location>
        <begin position="274"/>
        <end position="293"/>
    </location>
</feature>
<dbReference type="PROSITE" id="PS50850">
    <property type="entry name" value="MFS"/>
    <property type="match status" value="1"/>
</dbReference>
<comment type="caution">
    <text evidence="8">The sequence shown here is derived from an EMBL/GenBank/DDBJ whole genome shotgun (WGS) entry which is preliminary data.</text>
</comment>
<dbReference type="EMBL" id="JAROBZ020000002">
    <property type="protein sequence ID" value="MFB3170132.1"/>
    <property type="molecule type" value="Genomic_DNA"/>
</dbReference>
<dbReference type="PANTHER" id="PTHR23518:SF2">
    <property type="entry name" value="MAJOR FACILITATOR SUPERFAMILY TRANSPORTER"/>
    <property type="match status" value="1"/>
</dbReference>
<dbReference type="NCBIfam" id="TIGR00897">
    <property type="entry name" value="2A0118"/>
    <property type="match status" value="1"/>
</dbReference>
<keyword evidence="2" id="KW-0813">Transport</keyword>
<keyword evidence="4 6" id="KW-1133">Transmembrane helix</keyword>
<evidence type="ECO:0000256" key="4">
    <source>
        <dbReference type="ARBA" id="ARBA00022989"/>
    </source>
</evidence>
<feature type="transmembrane region" description="Helical" evidence="6">
    <location>
        <begin position="327"/>
        <end position="351"/>
    </location>
</feature>
<organism evidence="8 9">
    <name type="scientific">Neobacillus driksii</name>
    <dbReference type="NCBI Taxonomy" id="3035913"/>
    <lineage>
        <taxon>Bacteria</taxon>
        <taxon>Bacillati</taxon>
        <taxon>Bacillota</taxon>
        <taxon>Bacilli</taxon>
        <taxon>Bacillales</taxon>
        <taxon>Bacillaceae</taxon>
        <taxon>Neobacillus</taxon>
    </lineage>
</organism>
<gene>
    <name evidence="8" type="ORF">P5G62_023790</name>
</gene>
<keyword evidence="9" id="KW-1185">Reference proteome</keyword>
<evidence type="ECO:0000256" key="1">
    <source>
        <dbReference type="ARBA" id="ARBA00004651"/>
    </source>
</evidence>
<feature type="transmembrane region" description="Helical" evidence="6">
    <location>
        <begin position="54"/>
        <end position="75"/>
    </location>
</feature>
<dbReference type="Gene3D" id="1.20.1250.20">
    <property type="entry name" value="MFS general substrate transporter like domains"/>
    <property type="match status" value="2"/>
</dbReference>